<dbReference type="InterPro" id="IPR042080">
    <property type="entry name" value="RNA_2'-PTrans_N"/>
</dbReference>
<dbReference type="PANTHER" id="PTHR12684:SF2">
    <property type="entry name" value="TRNA 2'-PHOSPHOTRANSFERASE 1"/>
    <property type="match status" value="1"/>
</dbReference>
<name>A0A3A3GT97_PANTH</name>
<dbReference type="InterPro" id="IPR002745">
    <property type="entry name" value="Ptrans_KptA/Tpt1"/>
</dbReference>
<evidence type="ECO:0000256" key="3">
    <source>
        <dbReference type="ARBA" id="ARBA00023027"/>
    </source>
</evidence>
<dbReference type="InterPro" id="IPR022928">
    <property type="entry name" value="RNA_2'-PTrans_KptA"/>
</dbReference>
<dbReference type="Gene3D" id="1.10.10.970">
    <property type="entry name" value="RNA 2'-phosphotransferase, Tpt1/KptA family, N-terminal domain"/>
    <property type="match status" value="1"/>
</dbReference>
<dbReference type="AlphaFoldDB" id="A0A3A3GT97"/>
<evidence type="ECO:0000256" key="2">
    <source>
        <dbReference type="ARBA" id="ARBA00022679"/>
    </source>
</evidence>
<gene>
    <name evidence="5" type="primary">kptA</name>
    <name evidence="6" type="ORF">DQX05_02340</name>
</gene>
<evidence type="ECO:0000256" key="1">
    <source>
        <dbReference type="ARBA" id="ARBA00009836"/>
    </source>
</evidence>
<organism evidence="6 7">
    <name type="scientific">Paenibacillus thiaminolyticus</name>
    <name type="common">Bacillus thiaminolyticus</name>
    <dbReference type="NCBI Taxonomy" id="49283"/>
    <lineage>
        <taxon>Bacteria</taxon>
        <taxon>Bacillati</taxon>
        <taxon>Bacillota</taxon>
        <taxon>Bacilli</taxon>
        <taxon>Bacillales</taxon>
        <taxon>Paenibacillaceae</taxon>
        <taxon>Paenibacillus</taxon>
    </lineage>
</organism>
<dbReference type="EC" id="2.7.1.-" evidence="5"/>
<keyword evidence="3 5" id="KW-0520">NAD</keyword>
<comment type="similarity">
    <text evidence="1 5">Belongs to the KptA/TPT1 family.</text>
</comment>
<proteinExistence type="inferred from homology"/>
<sequence>MDLFKLSKEISYALRHAPWEYELELDEEGWVSLEQLLLALHLDQRWEAVNEQDIHNIMAMADKQRFEAADGKIRALYGHSMPSKIVKKGETPPSVVYHGTARRFVAQILDEGLRPMGRQYVHVSVDKETAMLVGKRRDAAPVLLKVDAETARNEGIMFYPGNHTIWLADCIPPKYIAIECSGRSDI</sequence>
<evidence type="ECO:0000313" key="7">
    <source>
        <dbReference type="Proteomes" id="UP000266177"/>
    </source>
</evidence>
<reference evidence="6 7" key="1">
    <citation type="submission" date="2018-09" db="EMBL/GenBank/DDBJ databases">
        <title>Paenibacillus SK2017-BO5.</title>
        <authorList>
            <person name="Piskunova J.V."/>
            <person name="Dubiley S.A."/>
            <person name="Severinov K.V."/>
        </authorList>
    </citation>
    <scope>NUCLEOTIDE SEQUENCE [LARGE SCALE GENOMIC DNA]</scope>
    <source>
        <strain evidence="6 7">BO5</strain>
    </source>
</reference>
<dbReference type="InterPro" id="IPR042081">
    <property type="entry name" value="RNA_2'-PTrans_C"/>
</dbReference>
<dbReference type="HAMAP" id="MF_00299">
    <property type="entry name" value="KptA"/>
    <property type="match status" value="1"/>
</dbReference>
<protein>
    <recommendedName>
        <fullName evidence="5">Probable RNA 2'-phosphotransferase</fullName>
        <ecNumber evidence="5">2.7.1.-</ecNumber>
    </recommendedName>
</protein>
<dbReference type="PANTHER" id="PTHR12684">
    <property type="entry name" value="PUTATIVE PHOSPHOTRANSFERASE"/>
    <property type="match status" value="1"/>
</dbReference>
<comment type="function">
    <text evidence="4 5">Removes the 2'-phosphate from RNA via an intermediate in which the phosphate is ADP-ribosylated by NAD followed by a presumed transesterification to release the RNA and generate ADP-ribose 1''-2''-cyclic phosphate (APPR&gt;P). May function as an ADP-ribosylase.</text>
</comment>
<comment type="caution">
    <text evidence="6">The sequence shown here is derived from an EMBL/GenBank/DDBJ whole genome shotgun (WGS) entry which is preliminary data.</text>
</comment>
<evidence type="ECO:0000256" key="4">
    <source>
        <dbReference type="ARBA" id="ARBA00025212"/>
    </source>
</evidence>
<evidence type="ECO:0000313" key="6">
    <source>
        <dbReference type="EMBL" id="RJG27019.1"/>
    </source>
</evidence>
<dbReference type="Gene3D" id="3.20.170.30">
    <property type="match status" value="1"/>
</dbReference>
<accession>A0A3A3GT97</accession>
<dbReference type="GO" id="GO:0006388">
    <property type="term" value="P:tRNA splicing, via endonucleolytic cleavage and ligation"/>
    <property type="evidence" value="ECO:0007669"/>
    <property type="project" value="UniProtKB-UniRule"/>
</dbReference>
<evidence type="ECO:0000256" key="5">
    <source>
        <dbReference type="HAMAP-Rule" id="MF_00299"/>
    </source>
</evidence>
<dbReference type="SUPFAM" id="SSF56399">
    <property type="entry name" value="ADP-ribosylation"/>
    <property type="match status" value="1"/>
</dbReference>
<dbReference type="GO" id="GO:0000215">
    <property type="term" value="F:tRNA 2'-phosphotransferase activity"/>
    <property type="evidence" value="ECO:0007669"/>
    <property type="project" value="TreeGrafter"/>
</dbReference>
<dbReference type="Pfam" id="PF01885">
    <property type="entry name" value="PTS_2-RNA"/>
    <property type="match status" value="1"/>
</dbReference>
<keyword evidence="2 5" id="KW-0808">Transferase</keyword>
<dbReference type="GO" id="GO:0003950">
    <property type="term" value="F:NAD+ poly-ADP-ribosyltransferase activity"/>
    <property type="evidence" value="ECO:0007669"/>
    <property type="project" value="InterPro"/>
</dbReference>
<dbReference type="Proteomes" id="UP000266177">
    <property type="component" value="Unassembled WGS sequence"/>
</dbReference>
<dbReference type="EMBL" id="QYZD01000001">
    <property type="protein sequence ID" value="RJG27019.1"/>
    <property type="molecule type" value="Genomic_DNA"/>
</dbReference>
<dbReference type="OrthoDB" id="4537997at2"/>